<dbReference type="EMBL" id="CP045121">
    <property type="protein sequence ID" value="QIN77475.1"/>
    <property type="molecule type" value="Genomic_DNA"/>
</dbReference>
<evidence type="ECO:0000256" key="5">
    <source>
        <dbReference type="ARBA" id="ARBA00022833"/>
    </source>
</evidence>
<evidence type="ECO:0000256" key="7">
    <source>
        <dbReference type="ARBA" id="ARBA00049164"/>
    </source>
</evidence>
<evidence type="ECO:0000313" key="12">
    <source>
        <dbReference type="EMBL" id="QIN77475.1"/>
    </source>
</evidence>
<dbReference type="InterPro" id="IPR020843">
    <property type="entry name" value="ER"/>
</dbReference>
<dbReference type="GO" id="GO:0005737">
    <property type="term" value="C:cytoplasm"/>
    <property type="evidence" value="ECO:0007669"/>
    <property type="project" value="TreeGrafter"/>
</dbReference>
<evidence type="ECO:0000256" key="4">
    <source>
        <dbReference type="ARBA" id="ARBA00022723"/>
    </source>
</evidence>
<dbReference type="InterPro" id="IPR002328">
    <property type="entry name" value="ADH_Zn_CS"/>
</dbReference>
<comment type="cofactor">
    <cofactor evidence="1 9">
        <name>Zn(2+)</name>
        <dbReference type="ChEBI" id="CHEBI:29105"/>
    </cofactor>
</comment>
<name>A0A6G8PUL5_9ACTN</name>
<keyword evidence="4 9" id="KW-0479">Metal-binding</keyword>
<dbReference type="PROSITE" id="PS01162">
    <property type="entry name" value="QOR_ZETA_CRYSTAL"/>
    <property type="match status" value="1"/>
</dbReference>
<dbReference type="InterPro" id="IPR011032">
    <property type="entry name" value="GroES-like_sf"/>
</dbReference>
<dbReference type="PROSITE" id="PS00059">
    <property type="entry name" value="ADH_ZINC"/>
    <property type="match status" value="1"/>
</dbReference>
<protein>
    <recommendedName>
        <fullName evidence="3">alcohol dehydrogenase</fullName>
        <ecNumber evidence="3">1.1.1.1</ecNumber>
    </recommendedName>
</protein>
<evidence type="ECO:0000256" key="6">
    <source>
        <dbReference type="ARBA" id="ARBA00023002"/>
    </source>
</evidence>
<dbReference type="PANTHER" id="PTHR42940">
    <property type="entry name" value="ALCOHOL DEHYDROGENASE 1-RELATED"/>
    <property type="match status" value="1"/>
</dbReference>
<dbReference type="SUPFAM" id="SSF50129">
    <property type="entry name" value="GroES-like"/>
    <property type="match status" value="1"/>
</dbReference>
<proteinExistence type="inferred from homology"/>
<dbReference type="KEGG" id="rmar:GBA65_02000"/>
<dbReference type="RefSeq" id="WP_166395156.1">
    <property type="nucleotide sequence ID" value="NZ_CP045121.1"/>
</dbReference>
<keyword evidence="5 9" id="KW-0862">Zinc</keyword>
<feature type="region of interest" description="Disordered" evidence="10">
    <location>
        <begin position="1"/>
        <end position="25"/>
    </location>
</feature>
<dbReference type="Pfam" id="PF08240">
    <property type="entry name" value="ADH_N"/>
    <property type="match status" value="1"/>
</dbReference>
<sequence length="343" mass="35587">MKAISIDRFGGPEVLEEREVGDPEPGPGELLLDVSACGVCYHDVLSRQGAMRGGVALPRIPGHEIAGVVAEVGPSVEGFSVGDRVATTQRRYVCGICELCRSGRETLCPSRQFLGHECDGGYAERVVVSAGTSARVPEGVRDAEAAVAACAIGTALNALRDTGKAQIGETVLVTGSGGGLGVHVVQLASRAGVRVIATSTSPEKADRIKELGADTVVVDPDGEFAEGVMEYTGGRGVDLVIDNVGGKVFHQTRRSLAPGGRWVMVGELSSDVVQLNLAQLFLRGLSLHSAVSTSRAQLVDTLDLIASGKVRPIVTEAPMSRAAEIHAELEGGAVFGRIALTTG</sequence>
<evidence type="ECO:0000256" key="2">
    <source>
        <dbReference type="ARBA" id="ARBA00008072"/>
    </source>
</evidence>
<evidence type="ECO:0000256" key="8">
    <source>
        <dbReference type="ARBA" id="ARBA00049243"/>
    </source>
</evidence>
<accession>A0A6G8PUL5</accession>
<dbReference type="InterPro" id="IPR013149">
    <property type="entry name" value="ADH-like_C"/>
</dbReference>
<dbReference type="InterPro" id="IPR000595">
    <property type="entry name" value="cNMP-bd_dom"/>
</dbReference>
<dbReference type="InterPro" id="IPR013154">
    <property type="entry name" value="ADH-like_N"/>
</dbReference>
<dbReference type="GO" id="GO:0008270">
    <property type="term" value="F:zinc ion binding"/>
    <property type="evidence" value="ECO:0007669"/>
    <property type="project" value="InterPro"/>
</dbReference>
<comment type="similarity">
    <text evidence="2 9">Belongs to the zinc-containing alcohol dehydrogenase family.</text>
</comment>
<reference evidence="12 13" key="1">
    <citation type="submission" date="2019-10" db="EMBL/GenBank/DDBJ databases">
        <title>Rubrobacter sp nov SCSIO 52915 isolated from a deep-sea sediment in the South China Sea.</title>
        <authorList>
            <person name="Chen R.W."/>
        </authorList>
    </citation>
    <scope>NUCLEOTIDE SEQUENCE [LARGE SCALE GENOMIC DNA]</scope>
    <source>
        <strain evidence="12 13">SCSIO 52915</strain>
    </source>
</reference>
<comment type="catalytic activity">
    <reaction evidence="8">
        <text>a primary alcohol + NAD(+) = an aldehyde + NADH + H(+)</text>
        <dbReference type="Rhea" id="RHEA:10736"/>
        <dbReference type="ChEBI" id="CHEBI:15378"/>
        <dbReference type="ChEBI" id="CHEBI:15734"/>
        <dbReference type="ChEBI" id="CHEBI:17478"/>
        <dbReference type="ChEBI" id="CHEBI:57540"/>
        <dbReference type="ChEBI" id="CHEBI:57945"/>
        <dbReference type="EC" id="1.1.1.1"/>
    </reaction>
</comment>
<dbReference type="Gene3D" id="3.90.180.10">
    <property type="entry name" value="Medium-chain alcohol dehydrogenases, catalytic domain"/>
    <property type="match status" value="1"/>
</dbReference>
<keyword evidence="6" id="KW-0560">Oxidoreductase</keyword>
<keyword evidence="13" id="KW-1185">Reference proteome</keyword>
<dbReference type="PROSITE" id="PS50042">
    <property type="entry name" value="CNMP_BINDING_3"/>
    <property type="match status" value="1"/>
</dbReference>
<dbReference type="SMART" id="SM00829">
    <property type="entry name" value="PKS_ER"/>
    <property type="match status" value="1"/>
</dbReference>
<dbReference type="Proteomes" id="UP000502706">
    <property type="component" value="Chromosome"/>
</dbReference>
<evidence type="ECO:0000256" key="1">
    <source>
        <dbReference type="ARBA" id="ARBA00001947"/>
    </source>
</evidence>
<dbReference type="InterPro" id="IPR002364">
    <property type="entry name" value="Quin_OxRdtase/zeta-crystal_CS"/>
</dbReference>
<dbReference type="InterPro" id="IPR036291">
    <property type="entry name" value="NAD(P)-bd_dom_sf"/>
</dbReference>
<evidence type="ECO:0000256" key="9">
    <source>
        <dbReference type="RuleBase" id="RU361277"/>
    </source>
</evidence>
<organism evidence="12 13">
    <name type="scientific">Rubrobacter marinus</name>
    <dbReference type="NCBI Taxonomy" id="2653852"/>
    <lineage>
        <taxon>Bacteria</taxon>
        <taxon>Bacillati</taxon>
        <taxon>Actinomycetota</taxon>
        <taxon>Rubrobacteria</taxon>
        <taxon>Rubrobacterales</taxon>
        <taxon>Rubrobacteraceae</taxon>
        <taxon>Rubrobacter</taxon>
    </lineage>
</organism>
<evidence type="ECO:0000259" key="11">
    <source>
        <dbReference type="PROSITE" id="PS50042"/>
    </source>
</evidence>
<dbReference type="Pfam" id="PF00107">
    <property type="entry name" value="ADH_zinc_N"/>
    <property type="match status" value="1"/>
</dbReference>
<gene>
    <name evidence="12" type="ORF">GBA65_02000</name>
</gene>
<dbReference type="EC" id="1.1.1.1" evidence="3"/>
<evidence type="ECO:0000256" key="10">
    <source>
        <dbReference type="SAM" id="MobiDB-lite"/>
    </source>
</evidence>
<dbReference type="AlphaFoldDB" id="A0A6G8PUL5"/>
<comment type="catalytic activity">
    <reaction evidence="7">
        <text>a secondary alcohol + NAD(+) = a ketone + NADH + H(+)</text>
        <dbReference type="Rhea" id="RHEA:10740"/>
        <dbReference type="ChEBI" id="CHEBI:15378"/>
        <dbReference type="ChEBI" id="CHEBI:17087"/>
        <dbReference type="ChEBI" id="CHEBI:35681"/>
        <dbReference type="ChEBI" id="CHEBI:57540"/>
        <dbReference type="ChEBI" id="CHEBI:57945"/>
        <dbReference type="EC" id="1.1.1.1"/>
    </reaction>
</comment>
<dbReference type="SUPFAM" id="SSF51735">
    <property type="entry name" value="NAD(P)-binding Rossmann-fold domains"/>
    <property type="match status" value="1"/>
</dbReference>
<evidence type="ECO:0000256" key="3">
    <source>
        <dbReference type="ARBA" id="ARBA00013190"/>
    </source>
</evidence>
<dbReference type="PANTHER" id="PTHR42940:SF8">
    <property type="entry name" value="VACUOLAR PROTEIN SORTING-ASSOCIATED PROTEIN 11"/>
    <property type="match status" value="1"/>
</dbReference>
<evidence type="ECO:0000313" key="13">
    <source>
        <dbReference type="Proteomes" id="UP000502706"/>
    </source>
</evidence>
<dbReference type="GO" id="GO:0004022">
    <property type="term" value="F:alcohol dehydrogenase (NAD+) activity"/>
    <property type="evidence" value="ECO:0007669"/>
    <property type="project" value="UniProtKB-EC"/>
</dbReference>
<feature type="domain" description="Cyclic nucleotide-binding" evidence="11">
    <location>
        <begin position="300"/>
        <end position="343"/>
    </location>
</feature>